<organism evidence="3 4">
    <name type="scientific">Neolewinella aurantiaca</name>
    <dbReference type="NCBI Taxonomy" id="2602767"/>
    <lineage>
        <taxon>Bacteria</taxon>
        <taxon>Pseudomonadati</taxon>
        <taxon>Bacteroidota</taxon>
        <taxon>Saprospiria</taxon>
        <taxon>Saprospirales</taxon>
        <taxon>Lewinellaceae</taxon>
        <taxon>Neolewinella</taxon>
    </lineage>
</organism>
<dbReference type="AlphaFoldDB" id="A0A5C7FPS7"/>
<dbReference type="RefSeq" id="WP_147931947.1">
    <property type="nucleotide sequence ID" value="NZ_VOXD01000029.1"/>
</dbReference>
<protein>
    <submittedName>
        <fullName evidence="3">T9SS type A sorting domain-containing protein</fullName>
    </submittedName>
</protein>
<proteinExistence type="predicted"/>
<feature type="signal peptide" evidence="1">
    <location>
        <begin position="1"/>
        <end position="19"/>
    </location>
</feature>
<evidence type="ECO:0000313" key="3">
    <source>
        <dbReference type="EMBL" id="TXF87935.1"/>
    </source>
</evidence>
<name>A0A5C7FPS7_9BACT</name>
<reference evidence="3 4" key="1">
    <citation type="submission" date="2019-08" db="EMBL/GenBank/DDBJ databases">
        <title>Lewinella sp. strain SSH13 Genome sequencing and assembly.</title>
        <authorList>
            <person name="Kim I."/>
        </authorList>
    </citation>
    <scope>NUCLEOTIDE SEQUENCE [LARGE SCALE GENOMIC DNA]</scope>
    <source>
        <strain evidence="3 4">SSH13</strain>
    </source>
</reference>
<dbReference type="Proteomes" id="UP000321907">
    <property type="component" value="Unassembled WGS sequence"/>
</dbReference>
<keyword evidence="1" id="KW-0732">Signal</keyword>
<sequence>MQKLLLFCLAVLFSGVLLAQPIFVDQFDDGNVTITTDQFDITETGGEMVVAGNGTNGAWSGVYFGLPQTYDISASAKLFVRVKSSVLGTTLRMDLTDVNGTGTNIAPITQTLTDNYRVLEFDFSSVDVGEVDLSQIQAIVFFVDPGVGSFTGQVTFDYMALGEEPAGVITSDIYQDHMDSDSSLTSWNGFEVPGFTRERRTGPNGDSTVVTLIGDGTAGPWTPHAYALRPAPEYIQTSVDMSDDPVVYIKVRTSVPGTTLRIDVQDVDNISSTANAITRILTDEWAVYEYELSGASQNFPNESCPTADVDPCIVNLEAVKELIVFVNGGTGQFAGTIDIDWISIGTNLDGDGPEATLEYVDNFDNERIDRTFTVEGISISESGSSLILDGDGTSGEYATVSYLFNEPTDEQDTLRQEITVDFSDDFAQGKLFMRARTIGADQPIRVDIVDTMDLSTNILALTRRITSEWAIYSFDFSGNSGDAGYGGAEGCTPDNPCPIDMTAIKGIFMYPRPGEGMLTGQIEIDWISVGQPLEEVVETAVGVLNYSDTLVGAGEFFTGEPAGISYSVSDDGYLTMTGDGTSGLYEQIQYTLRDEEGNSGKADAAGSGDKLYVRARIRNAASEALRIDLMDEGGFSTTLQGYTNTISGEEFMTYTYDFAQGYTDGGYGGTSCVTGPCDVDPQRITGLNFFIAPGVGGFTGDIDINWISFGQEVSVNVQDFASLNQLHLFPNPATDEMGVEYDLTEASQVSVNLFDGLGRRVLVRDFGTRSAGNNFNRIDVEALPMGTYHLQLIVNGVPARAQTVLKR</sequence>
<feature type="domain" description="Secretion system C-terminal sorting" evidence="2">
    <location>
        <begin position="728"/>
        <end position="792"/>
    </location>
</feature>
<dbReference type="InterPro" id="IPR026444">
    <property type="entry name" value="Secre_tail"/>
</dbReference>
<dbReference type="Pfam" id="PF18962">
    <property type="entry name" value="Por_Secre_tail"/>
    <property type="match status" value="1"/>
</dbReference>
<evidence type="ECO:0000256" key="1">
    <source>
        <dbReference type="SAM" id="SignalP"/>
    </source>
</evidence>
<evidence type="ECO:0000313" key="4">
    <source>
        <dbReference type="Proteomes" id="UP000321907"/>
    </source>
</evidence>
<accession>A0A5C7FPS7</accession>
<comment type="caution">
    <text evidence="3">The sequence shown here is derived from an EMBL/GenBank/DDBJ whole genome shotgun (WGS) entry which is preliminary data.</text>
</comment>
<feature type="chain" id="PRO_5023062655" evidence="1">
    <location>
        <begin position="20"/>
        <end position="807"/>
    </location>
</feature>
<dbReference type="NCBIfam" id="TIGR04183">
    <property type="entry name" value="Por_Secre_tail"/>
    <property type="match status" value="1"/>
</dbReference>
<dbReference type="EMBL" id="VOXD01000029">
    <property type="protein sequence ID" value="TXF87935.1"/>
    <property type="molecule type" value="Genomic_DNA"/>
</dbReference>
<keyword evidence="4" id="KW-1185">Reference proteome</keyword>
<dbReference type="OrthoDB" id="977776at2"/>
<gene>
    <name evidence="3" type="ORF">FUA23_16915</name>
</gene>
<evidence type="ECO:0000259" key="2">
    <source>
        <dbReference type="Pfam" id="PF18962"/>
    </source>
</evidence>